<dbReference type="InterPro" id="IPR007339">
    <property type="entry name" value="RclC-like"/>
</dbReference>
<dbReference type="Pfam" id="PF04224">
    <property type="entry name" value="DUF417"/>
    <property type="match status" value="2"/>
</dbReference>
<comment type="caution">
    <text evidence="2">The sequence shown here is derived from an EMBL/GenBank/DDBJ whole genome shotgun (WGS) entry which is preliminary data.</text>
</comment>
<dbReference type="PANTHER" id="PTHR40106:SF1">
    <property type="entry name" value="INNER MEMBRANE PROTEIN RCLC"/>
    <property type="match status" value="1"/>
</dbReference>
<protein>
    <submittedName>
        <fullName evidence="2">Membrane protein YkgB</fullName>
    </submittedName>
</protein>
<feature type="transmembrane region" description="Helical" evidence="1">
    <location>
        <begin position="20"/>
        <end position="39"/>
    </location>
</feature>
<dbReference type="GO" id="GO:1901530">
    <property type="term" value="P:response to hypochlorite"/>
    <property type="evidence" value="ECO:0007669"/>
    <property type="project" value="TreeGrafter"/>
</dbReference>
<dbReference type="Proteomes" id="UP000568106">
    <property type="component" value="Unassembled WGS sequence"/>
</dbReference>
<keyword evidence="1" id="KW-0472">Membrane</keyword>
<organism evidence="2 3">
    <name type="scientific">Tunturiibacter empetritectus</name>
    <dbReference type="NCBI Taxonomy" id="3069691"/>
    <lineage>
        <taxon>Bacteria</taxon>
        <taxon>Pseudomonadati</taxon>
        <taxon>Acidobacteriota</taxon>
        <taxon>Terriglobia</taxon>
        <taxon>Terriglobales</taxon>
        <taxon>Acidobacteriaceae</taxon>
        <taxon>Tunturiibacter</taxon>
    </lineage>
</organism>
<accession>A0A7W8MRE7</accession>
<dbReference type="EMBL" id="JACHDY010000002">
    <property type="protein sequence ID" value="MBB5317217.1"/>
    <property type="molecule type" value="Genomic_DNA"/>
</dbReference>
<reference evidence="2" key="1">
    <citation type="submission" date="2020-08" db="EMBL/GenBank/DDBJ databases">
        <title>Genomic Encyclopedia of Type Strains, Phase IV (KMG-V): Genome sequencing to study the core and pangenomes of soil and plant-associated prokaryotes.</title>
        <authorList>
            <person name="Whitman W."/>
        </authorList>
    </citation>
    <scope>NUCLEOTIDE SEQUENCE [LARGE SCALE GENOMIC DNA]</scope>
    <source>
        <strain evidence="2">M8UP27</strain>
    </source>
</reference>
<keyword evidence="1" id="KW-0812">Transmembrane</keyword>
<evidence type="ECO:0000313" key="2">
    <source>
        <dbReference type="EMBL" id="MBB5317217.1"/>
    </source>
</evidence>
<dbReference type="GO" id="GO:0005886">
    <property type="term" value="C:plasma membrane"/>
    <property type="evidence" value="ECO:0007669"/>
    <property type="project" value="TreeGrafter"/>
</dbReference>
<evidence type="ECO:0000313" key="3">
    <source>
        <dbReference type="Proteomes" id="UP000568106"/>
    </source>
</evidence>
<keyword evidence="3" id="KW-1185">Reference proteome</keyword>
<dbReference type="AlphaFoldDB" id="A0A7W8MRE7"/>
<feature type="transmembrane region" description="Helical" evidence="1">
    <location>
        <begin position="96"/>
        <end position="116"/>
    </location>
</feature>
<evidence type="ECO:0000256" key="1">
    <source>
        <dbReference type="SAM" id="Phobius"/>
    </source>
</evidence>
<feature type="transmembrane region" description="Helical" evidence="1">
    <location>
        <begin position="70"/>
        <end position="89"/>
    </location>
</feature>
<proteinExistence type="predicted"/>
<sequence length="201" mass="22279">MDKLTKFLSKAAPFQGDLDYHLIRVSMVIIYFFFGYQKWFDYEMQGLVPFFTHGPLIFWMYSVFGMKGSTYLLGVSEWLFGALILAGFWNKKLGALGALGSVMTFITTITIIPFMPDGWAQSAGGFPAMVGNVAFLMKDVVLLAVSFYLLKHDVVRASVATDSVLSGGSAVCGISSNHGRSDRVQPIEDYGVIGERVRSRR</sequence>
<name>A0A7W8MRE7_9BACT</name>
<keyword evidence="1" id="KW-1133">Transmembrane helix</keyword>
<feature type="transmembrane region" description="Helical" evidence="1">
    <location>
        <begin position="128"/>
        <end position="150"/>
    </location>
</feature>
<dbReference type="PANTHER" id="PTHR40106">
    <property type="entry name" value="INNER MEMBRANE PROTEIN RCLC"/>
    <property type="match status" value="1"/>
</dbReference>
<gene>
    <name evidence="2" type="ORF">HDF09_001886</name>
</gene>